<dbReference type="KEGG" id="sfol:H3H32_16550"/>
<proteinExistence type="predicted"/>
<reference evidence="1 2" key="1">
    <citation type="submission" date="2020-07" db="EMBL/GenBank/DDBJ databases">
        <title>Spirosoma foliorum sp. nov., isolated from the leaves on the Nejang mountain Korea, Republic of.</title>
        <authorList>
            <person name="Ho H."/>
            <person name="Lee Y.-J."/>
            <person name="Nurcahyanto D.-A."/>
            <person name="Kim S.-G."/>
        </authorList>
    </citation>
    <scope>NUCLEOTIDE SEQUENCE [LARGE SCALE GENOMIC DNA]</scope>
    <source>
        <strain evidence="1 2">PL0136</strain>
    </source>
</reference>
<gene>
    <name evidence="1" type="ORF">H3H32_16550</name>
</gene>
<dbReference type="Proteomes" id="UP000515369">
    <property type="component" value="Chromosome"/>
</dbReference>
<dbReference type="AlphaFoldDB" id="A0A7G5H5I7"/>
<evidence type="ECO:0000313" key="2">
    <source>
        <dbReference type="Proteomes" id="UP000515369"/>
    </source>
</evidence>
<keyword evidence="2" id="KW-1185">Reference proteome</keyword>
<organism evidence="1 2">
    <name type="scientific">Spirosoma foliorum</name>
    <dbReference type="NCBI Taxonomy" id="2710596"/>
    <lineage>
        <taxon>Bacteria</taxon>
        <taxon>Pseudomonadati</taxon>
        <taxon>Bacteroidota</taxon>
        <taxon>Cytophagia</taxon>
        <taxon>Cytophagales</taxon>
        <taxon>Cytophagaceae</taxon>
        <taxon>Spirosoma</taxon>
    </lineage>
</organism>
<accession>A0A7G5H5I7</accession>
<evidence type="ECO:0000313" key="1">
    <source>
        <dbReference type="EMBL" id="QMW06379.1"/>
    </source>
</evidence>
<sequence length="144" mass="15829">MVPLSQVTSIVEEHVARALAKRDEEAAELAKTKALEVSALATQAVAPPANSNFPFGNQDDDEEFDLSKLLPGSTEFPADKVTIVIQTYFSKPSGKELEDEDERRVQFIDPQDFAANTKPDKETGISTYDLMGLRFTVINKPVGK</sequence>
<protein>
    <submittedName>
        <fullName evidence="1">Uncharacterized protein</fullName>
    </submittedName>
</protein>
<name>A0A7G5H5I7_9BACT</name>
<dbReference type="RefSeq" id="WP_182463748.1">
    <property type="nucleotide sequence ID" value="NZ_CP059732.1"/>
</dbReference>
<dbReference type="EMBL" id="CP059732">
    <property type="protein sequence ID" value="QMW06379.1"/>
    <property type="molecule type" value="Genomic_DNA"/>
</dbReference>